<dbReference type="EMBL" id="CAJNOR010002189">
    <property type="protein sequence ID" value="CAF1260393.1"/>
    <property type="molecule type" value="Genomic_DNA"/>
</dbReference>
<dbReference type="PANTHER" id="PTHR33539:SF1">
    <property type="entry name" value="UPF0764 PROTEIN C16ORF89"/>
    <property type="match status" value="1"/>
</dbReference>
<reference evidence="2" key="1">
    <citation type="submission" date="2021-02" db="EMBL/GenBank/DDBJ databases">
        <authorList>
            <person name="Nowell W R."/>
        </authorList>
    </citation>
    <scope>NUCLEOTIDE SEQUENCE</scope>
</reference>
<dbReference type="Pfam" id="PF15882">
    <property type="entry name" value="DUF4735"/>
    <property type="match status" value="1"/>
</dbReference>
<protein>
    <submittedName>
        <fullName evidence="2">Uncharacterized protein</fullName>
    </submittedName>
</protein>
<evidence type="ECO:0000256" key="1">
    <source>
        <dbReference type="SAM" id="SignalP"/>
    </source>
</evidence>
<organism evidence="2 5">
    <name type="scientific">Adineta ricciae</name>
    <name type="common">Rotifer</name>
    <dbReference type="NCBI Taxonomy" id="249248"/>
    <lineage>
        <taxon>Eukaryota</taxon>
        <taxon>Metazoa</taxon>
        <taxon>Spiralia</taxon>
        <taxon>Gnathifera</taxon>
        <taxon>Rotifera</taxon>
        <taxon>Eurotatoria</taxon>
        <taxon>Bdelloidea</taxon>
        <taxon>Adinetida</taxon>
        <taxon>Adinetidae</taxon>
        <taxon>Adineta</taxon>
    </lineage>
</organism>
<dbReference type="Proteomes" id="UP000663852">
    <property type="component" value="Unassembled WGS sequence"/>
</dbReference>
<feature type="signal peptide" evidence="1">
    <location>
        <begin position="1"/>
        <end position="19"/>
    </location>
</feature>
<evidence type="ECO:0000313" key="5">
    <source>
        <dbReference type="Proteomes" id="UP000663852"/>
    </source>
</evidence>
<keyword evidence="1" id="KW-0732">Signal</keyword>
<dbReference type="GO" id="GO:0005829">
    <property type="term" value="C:cytosol"/>
    <property type="evidence" value="ECO:0007669"/>
    <property type="project" value="TreeGrafter"/>
</dbReference>
<dbReference type="GO" id="GO:0016020">
    <property type="term" value="C:membrane"/>
    <property type="evidence" value="ECO:0007669"/>
    <property type="project" value="TreeGrafter"/>
</dbReference>
<comment type="caution">
    <text evidence="2">The sequence shown here is derived from an EMBL/GenBank/DDBJ whole genome shotgun (WGS) entry which is preliminary data.</text>
</comment>
<gene>
    <name evidence="2" type="ORF">EDS130_LOCUS18791</name>
    <name evidence="3" type="ORF">XAT740_LOCUS26746</name>
</gene>
<dbReference type="AlphaFoldDB" id="A0A814MDA4"/>
<dbReference type="Proteomes" id="UP000663828">
    <property type="component" value="Unassembled WGS sequence"/>
</dbReference>
<evidence type="ECO:0000313" key="2">
    <source>
        <dbReference type="EMBL" id="CAF1077793.1"/>
    </source>
</evidence>
<evidence type="ECO:0000313" key="4">
    <source>
        <dbReference type="Proteomes" id="UP000663828"/>
    </source>
</evidence>
<accession>A0A814MDA4</accession>
<keyword evidence="4" id="KW-1185">Reference proteome</keyword>
<proteinExistence type="predicted"/>
<dbReference type="EMBL" id="CAJNOJ010000088">
    <property type="protein sequence ID" value="CAF1077793.1"/>
    <property type="molecule type" value="Genomic_DNA"/>
</dbReference>
<sequence length="323" mass="37299">MLRIFVFFFLVQTVIFSVSSPPVSISDDQRIQHASQTLNALQRLLDFFENDAKDINPDGVFCLRVAQGQLNALSQSLDSSTQLTDQKHIIQSFSTRIDRIVKKSIQQLVDTDSAYFKRFSRLISREFVVEYRPRKLNQTLIERNQEKDSFFDAELSDQCFSELLSQMNAPSCSISNLCWKKMTAQMTSSYRLTHQLLWLLIAQDVHCQNADLVSNRSYLEDFFCANIYEDANFNINNHICQDLFLEQLLLCSVIGYEEFLRSDWLGTILTWQDPQYNCFNNASEVSISSRHLLVEQIMAHECLSHKSGLAAGVLATYARYYLQ</sequence>
<dbReference type="InterPro" id="IPR031751">
    <property type="entry name" value="DUF4735"/>
</dbReference>
<feature type="chain" id="PRO_5036225289" evidence="1">
    <location>
        <begin position="20"/>
        <end position="323"/>
    </location>
</feature>
<name>A0A814MDA4_ADIRI</name>
<dbReference type="OrthoDB" id="5949187at2759"/>
<evidence type="ECO:0000313" key="3">
    <source>
        <dbReference type="EMBL" id="CAF1260393.1"/>
    </source>
</evidence>
<dbReference type="PANTHER" id="PTHR33539">
    <property type="entry name" value="UPF0764 PROTEIN C16ORF89"/>
    <property type="match status" value="1"/>
</dbReference>